<organism evidence="2 3">
    <name type="scientific">Colletotrichum plurivorum</name>
    <dbReference type="NCBI Taxonomy" id="2175906"/>
    <lineage>
        <taxon>Eukaryota</taxon>
        <taxon>Fungi</taxon>
        <taxon>Dikarya</taxon>
        <taxon>Ascomycota</taxon>
        <taxon>Pezizomycotina</taxon>
        <taxon>Sordariomycetes</taxon>
        <taxon>Hypocreomycetidae</taxon>
        <taxon>Glomerellales</taxon>
        <taxon>Glomerellaceae</taxon>
        <taxon>Colletotrichum</taxon>
        <taxon>Colletotrichum orchidearum species complex</taxon>
    </lineage>
</organism>
<protein>
    <submittedName>
        <fullName evidence="2">Uncharacterized protein</fullName>
    </submittedName>
</protein>
<dbReference type="AlphaFoldDB" id="A0A8H6KLK0"/>
<gene>
    <name evidence="2" type="ORF">CPLU01_05451</name>
</gene>
<keyword evidence="3" id="KW-1185">Reference proteome</keyword>
<accession>A0A8H6KLK0</accession>
<sequence>MDSSALQADVVGIPSATITSLEVARGLLQAASADDVNPRAVLQAQALGSCFHANGPIVARLPELLCRTKSVRLERLACWVGWAEGDTPDFLSKTPGGRSAALICFALGALFTPEKCGYILYEVSTKILPESEQTSGITQLGGVCACVHDKLGCLGFGNYLAEHVTRLRQCFFEAGLDCPRDLADTPSEDDVQTFLVCLRNALQDETFVLRYSGTRCAAVWMTLVLLFCPEDVRIEVNREVIHAGIRETVVLTVDPALSPASFHTESRLSKGSTNLRENHIMAGARDRAFNANLSFKWEGILASQLSIALADFDISVRSCAQIQQCIANAVASFAFNSEDTRLIERGTIKRENSFPVGALKTLLGSTYVQVVRHNLEQVLQQPSNKIGSVDEEFEALSDMVYSCVSPSVCQCKICRDPHAPSFYGWPAPPYDQGTFNECSVRRLWAVVERVVEVALCCLFVHADPEATLRSQMDHLGHWWWAPIIRLWRMGPVDSDPHLGYRLTSYVNPFYLHNGILDMVDMWNGRHRLDNRQPDVVRALSRVCSSSYGSTVFPTTLQVPSISCPRSLQYRLVSGRLNHKSELYNHIVSLPSLTFDPTKAGSPPAPPPTISPSGSGEHDSLVMTLRHVFGSEPKSLSLRTIIRRGTQSVEADFGEIQLGFMSLERAEACSHGVYESFENTEGDVWPTSVNDLPRDYNRFPNKSSKIWLTLTHGNAEAQFLSCSLRRRQMFQGDCCIGCAVTQARSGEYDTVIGGSTSRHFVAEQ</sequence>
<feature type="region of interest" description="Disordered" evidence="1">
    <location>
        <begin position="596"/>
        <end position="615"/>
    </location>
</feature>
<dbReference type="Proteomes" id="UP000654918">
    <property type="component" value="Unassembled WGS sequence"/>
</dbReference>
<name>A0A8H6KLK0_9PEZI</name>
<comment type="caution">
    <text evidence="2">The sequence shown here is derived from an EMBL/GenBank/DDBJ whole genome shotgun (WGS) entry which is preliminary data.</text>
</comment>
<proteinExistence type="predicted"/>
<dbReference type="EMBL" id="WIGO01000057">
    <property type="protein sequence ID" value="KAF6833575.1"/>
    <property type="molecule type" value="Genomic_DNA"/>
</dbReference>
<evidence type="ECO:0000256" key="1">
    <source>
        <dbReference type="SAM" id="MobiDB-lite"/>
    </source>
</evidence>
<evidence type="ECO:0000313" key="2">
    <source>
        <dbReference type="EMBL" id="KAF6833575.1"/>
    </source>
</evidence>
<evidence type="ECO:0000313" key="3">
    <source>
        <dbReference type="Proteomes" id="UP000654918"/>
    </source>
</evidence>
<reference evidence="2" key="1">
    <citation type="journal article" date="2020" name="Phytopathology">
        <title>Genome Sequence Resources of Colletotrichum truncatum, C. plurivorum, C. musicola, and C. sojae: Four Species Pathogenic to Soybean (Glycine max).</title>
        <authorList>
            <person name="Rogerio F."/>
            <person name="Boufleur T.R."/>
            <person name="Ciampi-Guillardi M."/>
            <person name="Sukno S.A."/>
            <person name="Thon M.R."/>
            <person name="Massola Junior N.S."/>
            <person name="Baroncelli R."/>
        </authorList>
    </citation>
    <scope>NUCLEOTIDE SEQUENCE</scope>
    <source>
        <strain evidence="2">LFN00145</strain>
    </source>
</reference>